<dbReference type="PANTHER" id="PTHR44688">
    <property type="entry name" value="DNA-BINDING TRANSCRIPTIONAL ACTIVATOR DEVR_DOSR"/>
    <property type="match status" value="1"/>
</dbReference>
<dbReference type="PRINTS" id="PR00038">
    <property type="entry name" value="HTHLUXR"/>
</dbReference>
<dbReference type="InterPro" id="IPR036388">
    <property type="entry name" value="WH-like_DNA-bd_sf"/>
</dbReference>
<evidence type="ECO:0000313" key="6">
    <source>
        <dbReference type="Proteomes" id="UP000256977"/>
    </source>
</evidence>
<dbReference type="InterPro" id="IPR016032">
    <property type="entry name" value="Sig_transdc_resp-reg_C-effctor"/>
</dbReference>
<dbReference type="OrthoDB" id="182489at2"/>
<dbReference type="CDD" id="cd06170">
    <property type="entry name" value="LuxR_C_like"/>
    <property type="match status" value="1"/>
</dbReference>
<keyword evidence="6" id="KW-1185">Reference proteome</keyword>
<evidence type="ECO:0000313" key="5">
    <source>
        <dbReference type="EMBL" id="RED63397.1"/>
    </source>
</evidence>
<dbReference type="GO" id="GO:0003677">
    <property type="term" value="F:DNA binding"/>
    <property type="evidence" value="ECO:0007669"/>
    <property type="project" value="UniProtKB-KW"/>
</dbReference>
<keyword evidence="1" id="KW-0805">Transcription regulation</keyword>
<accession>A0A3D9INV6</accession>
<dbReference type="InterPro" id="IPR041664">
    <property type="entry name" value="AAA_16"/>
</dbReference>
<gene>
    <name evidence="5" type="ORF">DFP98_12673</name>
</gene>
<dbReference type="Gene3D" id="1.10.10.10">
    <property type="entry name" value="Winged helix-like DNA-binding domain superfamily/Winged helix DNA-binding domain"/>
    <property type="match status" value="1"/>
</dbReference>
<dbReference type="PANTHER" id="PTHR44688:SF16">
    <property type="entry name" value="DNA-BINDING TRANSCRIPTIONAL ACTIVATOR DEVR_DOSR"/>
    <property type="match status" value="1"/>
</dbReference>
<name>A0A3D9INV6_9BACL</name>
<evidence type="ECO:0000256" key="3">
    <source>
        <dbReference type="ARBA" id="ARBA00023163"/>
    </source>
</evidence>
<dbReference type="SUPFAM" id="SSF52540">
    <property type="entry name" value="P-loop containing nucleoside triphosphate hydrolases"/>
    <property type="match status" value="1"/>
</dbReference>
<feature type="domain" description="HTH luxR-type" evidence="4">
    <location>
        <begin position="609"/>
        <end position="674"/>
    </location>
</feature>
<comment type="caution">
    <text evidence="5">The sequence shown here is derived from an EMBL/GenBank/DDBJ whole genome shotgun (WGS) entry which is preliminary data.</text>
</comment>
<protein>
    <submittedName>
        <fullName evidence="5">AAA ATPase-like protein</fullName>
    </submittedName>
</protein>
<dbReference type="GO" id="GO:0006355">
    <property type="term" value="P:regulation of DNA-templated transcription"/>
    <property type="evidence" value="ECO:0007669"/>
    <property type="project" value="InterPro"/>
</dbReference>
<evidence type="ECO:0000256" key="1">
    <source>
        <dbReference type="ARBA" id="ARBA00023015"/>
    </source>
</evidence>
<dbReference type="InterPro" id="IPR000792">
    <property type="entry name" value="Tscrpt_reg_LuxR_C"/>
</dbReference>
<sequence length="677" mass="76895">MHTIGIYDERDDEFIAERDDQLALFHLFLSEEPSDDKRIWSIYGTAGTGKSFLLDAYRRLAERSGARMLLLDSRDFNHTAEQFCQRLLRQMKGGQAEAERGPDRQGDALDTCLHELRRISETAKVVIALDTYEEMGELDGWLREQFCKRLPPCVLFLIAGRYKLKDQWIVTPALRERIRYMPLDNLSRTACGVYLQRLGMTNDEHISRIWHKTRGHPLALSLAAFVDAQADWTNGSADEAEWFEQLAKAWLREVPDAQLRQLVEAAAVLLHVNREVLQFIMDKEIDDESFERLIALSFVRRTNRGWMLHDLVRGTMRKQLEERTPVYCERLRGRAAQYFAARIRHSSTYRNTEWEVGELLYYVGGGLVRTSIQAQARGRYAWGPLTMANVDEGERYLSRRNQAATPLDLVLVDPETDEHYENSEAREDMALAVKDLDLRAWLALDRRSAMLLRSANGEAVGLAVIIPIHAATLPALSADPFAGPYLASLTPAEYDRLKTAPLDQAGWFIRSIDFVDWGNPDLVIEGMFLMFSYMYAGGLFVTSPPPVPFFDTVHRELGFQDVPGLLHCNYDGRTPTPTFVLDTRGEKLEQFLGLLLRRSGVPLEAETTGGKFDERLTEREREVVSLVLDGMTNAEIAAELYVSEITVKKHVSSIYNKLAVKGRGQLIKLLVGKSSSA</sequence>
<dbReference type="AlphaFoldDB" id="A0A3D9INV6"/>
<dbReference type="Pfam" id="PF00196">
    <property type="entry name" value="GerE"/>
    <property type="match status" value="1"/>
</dbReference>
<dbReference type="Pfam" id="PF13191">
    <property type="entry name" value="AAA_16"/>
    <property type="match status" value="1"/>
</dbReference>
<reference evidence="5 6" key="1">
    <citation type="submission" date="2018-07" db="EMBL/GenBank/DDBJ databases">
        <title>Genomic Encyclopedia of Type Strains, Phase III (KMG-III): the genomes of soil and plant-associated and newly described type strains.</title>
        <authorList>
            <person name="Whitman W."/>
        </authorList>
    </citation>
    <scope>NUCLEOTIDE SEQUENCE [LARGE SCALE GENOMIC DNA]</scope>
    <source>
        <strain evidence="5 6">CECT 7287</strain>
    </source>
</reference>
<keyword evidence="2" id="KW-0238">DNA-binding</keyword>
<proteinExistence type="predicted"/>
<dbReference type="RefSeq" id="WP_116063759.1">
    <property type="nucleotide sequence ID" value="NZ_QRDZ01000026.1"/>
</dbReference>
<dbReference type="SMART" id="SM00421">
    <property type="entry name" value="HTH_LUXR"/>
    <property type="match status" value="1"/>
</dbReference>
<organism evidence="5 6">
    <name type="scientific">Cohnella phaseoli</name>
    <dbReference type="NCBI Taxonomy" id="456490"/>
    <lineage>
        <taxon>Bacteria</taxon>
        <taxon>Bacillati</taxon>
        <taxon>Bacillota</taxon>
        <taxon>Bacilli</taxon>
        <taxon>Bacillales</taxon>
        <taxon>Paenibacillaceae</taxon>
        <taxon>Cohnella</taxon>
    </lineage>
</organism>
<keyword evidence="3" id="KW-0804">Transcription</keyword>
<dbReference type="PROSITE" id="PS00622">
    <property type="entry name" value="HTH_LUXR_1"/>
    <property type="match status" value="1"/>
</dbReference>
<dbReference type="InterPro" id="IPR027417">
    <property type="entry name" value="P-loop_NTPase"/>
</dbReference>
<dbReference type="Gene3D" id="3.40.50.300">
    <property type="entry name" value="P-loop containing nucleotide triphosphate hydrolases"/>
    <property type="match status" value="1"/>
</dbReference>
<evidence type="ECO:0000256" key="2">
    <source>
        <dbReference type="ARBA" id="ARBA00023125"/>
    </source>
</evidence>
<dbReference type="EMBL" id="QRDZ01000026">
    <property type="protein sequence ID" value="RED63397.1"/>
    <property type="molecule type" value="Genomic_DNA"/>
</dbReference>
<dbReference type="SUPFAM" id="SSF46894">
    <property type="entry name" value="C-terminal effector domain of the bipartite response regulators"/>
    <property type="match status" value="1"/>
</dbReference>
<dbReference type="PROSITE" id="PS50043">
    <property type="entry name" value="HTH_LUXR_2"/>
    <property type="match status" value="1"/>
</dbReference>
<dbReference type="Proteomes" id="UP000256977">
    <property type="component" value="Unassembled WGS sequence"/>
</dbReference>
<evidence type="ECO:0000259" key="4">
    <source>
        <dbReference type="PROSITE" id="PS50043"/>
    </source>
</evidence>